<accession>A0A7C3SIC4</accession>
<keyword evidence="2" id="KW-0812">Transmembrane</keyword>
<dbReference type="GO" id="GO:0004190">
    <property type="term" value="F:aspartic-type endopeptidase activity"/>
    <property type="evidence" value="ECO:0007669"/>
    <property type="project" value="InterPro"/>
</dbReference>
<evidence type="ECO:0000256" key="1">
    <source>
        <dbReference type="ARBA" id="ARBA00005801"/>
    </source>
</evidence>
<gene>
    <name evidence="4" type="ORF">ENV62_04080</name>
</gene>
<keyword evidence="2" id="KW-0472">Membrane</keyword>
<feature type="transmembrane region" description="Helical" evidence="2">
    <location>
        <begin position="175"/>
        <end position="195"/>
    </location>
</feature>
<feature type="domain" description="Prepilin type IV endopeptidase peptidase" evidence="3">
    <location>
        <begin position="24"/>
        <end position="123"/>
    </location>
</feature>
<name>A0A7C3SIC4_9BACT</name>
<sequence>MLNKADFLPATTWLTANLNLIIPLLFSLWMAWGDIKTRRIPNYLTLGTALAGLGFQTGMHGWAGLASGLGGMALGFGLLIGFYILGGIGAGDVKGLAALGAWLGPQKTFELFIGMAIFGGVLSVALLWWRGQLWSTLGQGLIALKNWFFNYILLRPHRSLERQPAANPAASSAGGIPYAVALAAGMATLLVRNLWPGS</sequence>
<comment type="caution">
    <text evidence="4">The sequence shown here is derived from an EMBL/GenBank/DDBJ whole genome shotgun (WGS) entry which is preliminary data.</text>
</comment>
<proteinExistence type="inferred from homology"/>
<reference evidence="4" key="1">
    <citation type="journal article" date="2020" name="mSystems">
        <title>Genome- and Community-Level Interaction Insights into Carbon Utilization and Element Cycling Functions of Hydrothermarchaeota in Hydrothermal Sediment.</title>
        <authorList>
            <person name="Zhou Z."/>
            <person name="Liu Y."/>
            <person name="Xu W."/>
            <person name="Pan J."/>
            <person name="Luo Z.H."/>
            <person name="Li M."/>
        </authorList>
    </citation>
    <scope>NUCLEOTIDE SEQUENCE [LARGE SCALE GENOMIC DNA]</scope>
    <source>
        <strain evidence="4">SpSt-776</strain>
    </source>
</reference>
<dbReference type="PANTHER" id="PTHR30487">
    <property type="entry name" value="TYPE 4 PREPILIN-LIKE PROTEINS LEADER PEPTIDE-PROCESSING ENZYME"/>
    <property type="match status" value="1"/>
</dbReference>
<evidence type="ECO:0000256" key="2">
    <source>
        <dbReference type="SAM" id="Phobius"/>
    </source>
</evidence>
<dbReference type="Pfam" id="PF01478">
    <property type="entry name" value="Peptidase_A24"/>
    <property type="match status" value="1"/>
</dbReference>
<evidence type="ECO:0000313" key="4">
    <source>
        <dbReference type="EMBL" id="HGB14403.1"/>
    </source>
</evidence>
<feature type="transmembrane region" description="Helical" evidence="2">
    <location>
        <begin position="69"/>
        <end position="90"/>
    </location>
</feature>
<dbReference type="GO" id="GO:0005886">
    <property type="term" value="C:plasma membrane"/>
    <property type="evidence" value="ECO:0007669"/>
    <property type="project" value="TreeGrafter"/>
</dbReference>
<dbReference type="EMBL" id="DTHB01000029">
    <property type="protein sequence ID" value="HGB14403.1"/>
    <property type="molecule type" value="Genomic_DNA"/>
</dbReference>
<dbReference type="InterPro" id="IPR050882">
    <property type="entry name" value="Prepilin_peptidase/N-MTase"/>
</dbReference>
<dbReference type="GO" id="GO:0006465">
    <property type="term" value="P:signal peptide processing"/>
    <property type="evidence" value="ECO:0007669"/>
    <property type="project" value="TreeGrafter"/>
</dbReference>
<protein>
    <recommendedName>
        <fullName evidence="3">Prepilin type IV endopeptidase peptidase domain-containing protein</fullName>
    </recommendedName>
</protein>
<feature type="transmembrane region" description="Helical" evidence="2">
    <location>
        <begin position="12"/>
        <end position="31"/>
    </location>
</feature>
<dbReference type="AlphaFoldDB" id="A0A7C3SIC4"/>
<comment type="similarity">
    <text evidence="1">Belongs to the peptidase A24 family.</text>
</comment>
<dbReference type="InterPro" id="IPR000045">
    <property type="entry name" value="Prepilin_IV_endopep_pep"/>
</dbReference>
<evidence type="ECO:0000259" key="3">
    <source>
        <dbReference type="Pfam" id="PF01478"/>
    </source>
</evidence>
<keyword evidence="2" id="KW-1133">Transmembrane helix</keyword>
<feature type="transmembrane region" description="Helical" evidence="2">
    <location>
        <begin position="111"/>
        <end position="130"/>
    </location>
</feature>
<dbReference type="PANTHER" id="PTHR30487:SF0">
    <property type="entry name" value="PREPILIN LEADER PEPTIDASE_N-METHYLTRANSFERASE-RELATED"/>
    <property type="match status" value="1"/>
</dbReference>
<organism evidence="4">
    <name type="scientific">Desulfobacca acetoxidans</name>
    <dbReference type="NCBI Taxonomy" id="60893"/>
    <lineage>
        <taxon>Bacteria</taxon>
        <taxon>Pseudomonadati</taxon>
        <taxon>Thermodesulfobacteriota</taxon>
        <taxon>Desulfobaccia</taxon>
        <taxon>Desulfobaccales</taxon>
        <taxon>Desulfobaccaceae</taxon>
        <taxon>Desulfobacca</taxon>
    </lineage>
</organism>
<dbReference type="Gene3D" id="1.20.120.1220">
    <property type="match status" value="1"/>
</dbReference>
<feature type="transmembrane region" description="Helical" evidence="2">
    <location>
        <begin position="43"/>
        <end position="63"/>
    </location>
</feature>